<keyword evidence="7" id="KW-1005">Bacterial flagellum biogenesis</keyword>
<name>A0A3B6VYN7_BRAPL</name>
<evidence type="ECO:0000256" key="3">
    <source>
        <dbReference type="ARBA" id="ARBA00020392"/>
    </source>
</evidence>
<dbReference type="AlphaFoldDB" id="A0A3B6VYN7"/>
<dbReference type="GO" id="GO:0009288">
    <property type="term" value="C:bacterial-type flagellum"/>
    <property type="evidence" value="ECO:0007669"/>
    <property type="project" value="InterPro"/>
</dbReference>
<dbReference type="EMBL" id="CP002873">
    <property type="protein sequence ID" value="AGA66217.1"/>
    <property type="molecule type" value="Genomic_DNA"/>
</dbReference>
<keyword evidence="8" id="KW-0653">Protein transport</keyword>
<dbReference type="GO" id="GO:0044781">
    <property type="term" value="P:bacterial-type flagellum organization"/>
    <property type="evidence" value="ECO:0007669"/>
    <property type="project" value="UniProtKB-KW"/>
</dbReference>
<dbReference type="GO" id="GO:0071973">
    <property type="term" value="P:bacterial-type flagellum-dependent cell motility"/>
    <property type="evidence" value="ECO:0007669"/>
    <property type="project" value="InterPro"/>
</dbReference>
<evidence type="ECO:0000256" key="4">
    <source>
        <dbReference type="ARBA" id="ARBA00022448"/>
    </source>
</evidence>
<dbReference type="GO" id="GO:0006935">
    <property type="term" value="P:chemotaxis"/>
    <property type="evidence" value="ECO:0007669"/>
    <property type="project" value="UniProtKB-KW"/>
</dbReference>
<keyword evidence="4" id="KW-0813">Transport</keyword>
<dbReference type="InterPro" id="IPR012823">
    <property type="entry name" value="Flagell_FliJ"/>
</dbReference>
<comment type="similarity">
    <text evidence="2">Belongs to the FliJ family.</text>
</comment>
<keyword evidence="12" id="KW-1185">Reference proteome</keyword>
<evidence type="ECO:0000256" key="10">
    <source>
        <dbReference type="ARBA" id="ARBA00023225"/>
    </source>
</evidence>
<accession>A0A3B6VYN7</accession>
<keyword evidence="5" id="KW-1003">Cell membrane</keyword>
<proteinExistence type="inferred from homology"/>
<dbReference type="GeneID" id="56440627"/>
<dbReference type="Proteomes" id="UP000010793">
    <property type="component" value="Chromosome"/>
</dbReference>
<dbReference type="GO" id="GO:0005886">
    <property type="term" value="C:plasma membrane"/>
    <property type="evidence" value="ECO:0007669"/>
    <property type="project" value="UniProtKB-SubCell"/>
</dbReference>
<evidence type="ECO:0000313" key="11">
    <source>
        <dbReference type="EMBL" id="AGA66217.1"/>
    </source>
</evidence>
<evidence type="ECO:0000256" key="6">
    <source>
        <dbReference type="ARBA" id="ARBA00022500"/>
    </source>
</evidence>
<evidence type="ECO:0000256" key="8">
    <source>
        <dbReference type="ARBA" id="ARBA00022927"/>
    </source>
</evidence>
<dbReference type="GO" id="GO:0015031">
    <property type="term" value="P:protein transport"/>
    <property type="evidence" value="ECO:0007669"/>
    <property type="project" value="UniProtKB-KW"/>
</dbReference>
<evidence type="ECO:0000313" key="12">
    <source>
        <dbReference type="Proteomes" id="UP000010793"/>
    </source>
</evidence>
<gene>
    <name evidence="11" type="ORF">BPP43_04725</name>
</gene>
<keyword evidence="10" id="KW-1006">Bacterial flagellum protein export</keyword>
<evidence type="ECO:0000256" key="2">
    <source>
        <dbReference type="ARBA" id="ARBA00010004"/>
    </source>
</evidence>
<dbReference type="RefSeq" id="WP_013245004.1">
    <property type="nucleotide sequence ID" value="NC_019908.1"/>
</dbReference>
<evidence type="ECO:0000256" key="1">
    <source>
        <dbReference type="ARBA" id="ARBA00004413"/>
    </source>
</evidence>
<evidence type="ECO:0000256" key="9">
    <source>
        <dbReference type="ARBA" id="ARBA00023136"/>
    </source>
</evidence>
<dbReference type="InterPro" id="IPR053716">
    <property type="entry name" value="Flag_assembly_chemotaxis_eff"/>
</dbReference>
<keyword evidence="6" id="KW-0145">Chemotaxis</keyword>
<dbReference type="Pfam" id="PF02050">
    <property type="entry name" value="FliJ"/>
    <property type="match status" value="1"/>
</dbReference>
<evidence type="ECO:0000256" key="5">
    <source>
        <dbReference type="ARBA" id="ARBA00022475"/>
    </source>
</evidence>
<organism evidence="11 12">
    <name type="scientific">Brachyspira pilosicoli P43/6/78</name>
    <dbReference type="NCBI Taxonomy" id="1042417"/>
    <lineage>
        <taxon>Bacteria</taxon>
        <taxon>Pseudomonadati</taxon>
        <taxon>Spirochaetota</taxon>
        <taxon>Spirochaetia</taxon>
        <taxon>Brachyspirales</taxon>
        <taxon>Brachyspiraceae</taxon>
        <taxon>Brachyspira</taxon>
    </lineage>
</organism>
<evidence type="ECO:0000256" key="7">
    <source>
        <dbReference type="ARBA" id="ARBA00022795"/>
    </source>
</evidence>
<comment type="subcellular location">
    <subcellularLocation>
        <location evidence="1">Cell membrane</location>
        <topology evidence="1">Peripheral membrane protein</topology>
        <orientation evidence="1">Cytoplasmic side</orientation>
    </subcellularLocation>
</comment>
<keyword evidence="9" id="KW-0472">Membrane</keyword>
<protein>
    <recommendedName>
        <fullName evidence="3">Flagellar FliJ protein</fullName>
    </recommendedName>
</protein>
<reference evidence="11 12" key="1">
    <citation type="journal article" date="2013" name="Genome Announc.">
        <title>Complete Genome Sequence of the Porcine Strain Brachyspira pilosicoli P43/6/78(T.).</title>
        <authorList>
            <person name="Lin C."/>
            <person name="den Bakker H.C."/>
            <person name="Suzuki H."/>
            <person name="Lefebure T."/>
            <person name="Ponnala L."/>
            <person name="Sun Q."/>
            <person name="Stanhope M.J."/>
            <person name="Wiedmann M."/>
            <person name="Duhamel G.E."/>
        </authorList>
    </citation>
    <scope>NUCLEOTIDE SEQUENCE [LARGE SCALE GENOMIC DNA]</scope>
    <source>
        <strain evidence="11 12">P43/6/78</strain>
    </source>
</reference>
<sequence length="145" mass="17290">MKRFDFKLEPLYKLRKNIEKKKQAEVAEVSALYNKEKEGKDNCILKINDGIKIVDSIEDTSEMINMSIYLGEYMLALNSQIAIHDRKMSEIGIELRKRQNVLQEATRQRRAVEILKEKKLLEYKKLMNKEEQSKLDEWKNDYYVN</sequence>
<dbReference type="KEGG" id="bpip:BPP43_04725"/>
<dbReference type="Gene3D" id="1.10.287.1700">
    <property type="match status" value="1"/>
</dbReference>